<dbReference type="EMBL" id="JAAMRR010000746">
    <property type="protein sequence ID" value="NGX96376.1"/>
    <property type="molecule type" value="Genomic_DNA"/>
</dbReference>
<sequence length="167" mass="17104">MFQNQVYINPAQAVAGDFASSNPMIYKLSGNGKMVAVAEGVTVGKFAALLADGTVDSILAAAPQASRVGFVHRENNAQITTYLAESSMVIQGGQPVALFGKGDFWVRTDVITGTPTRGAAVFWDVLTGNTIIGAPGSPPATTIDTGFILVSEAATVGAVVKISNTGA</sequence>
<evidence type="ECO:0008006" key="3">
    <source>
        <dbReference type="Google" id="ProtNLM"/>
    </source>
</evidence>
<evidence type="ECO:0000313" key="1">
    <source>
        <dbReference type="EMBL" id="NGX96376.1"/>
    </source>
</evidence>
<gene>
    <name evidence="1" type="ORF">G4V63_14500</name>
</gene>
<dbReference type="AlphaFoldDB" id="A0A7C9RJP8"/>
<dbReference type="Pfam" id="PF23982">
    <property type="entry name" value="XM1_gp53_minor_capsid"/>
    <property type="match status" value="1"/>
</dbReference>
<dbReference type="InterPro" id="IPR056914">
    <property type="entry name" value="Gp53-like"/>
</dbReference>
<comment type="caution">
    <text evidence="1">The sequence shown here is derived from an EMBL/GenBank/DDBJ whole genome shotgun (WGS) entry which is preliminary data.</text>
</comment>
<evidence type="ECO:0000313" key="2">
    <source>
        <dbReference type="Proteomes" id="UP000480266"/>
    </source>
</evidence>
<dbReference type="Proteomes" id="UP000480266">
    <property type="component" value="Unassembled WGS sequence"/>
</dbReference>
<keyword evidence="2" id="KW-1185">Reference proteome</keyword>
<organism evidence="1 2">
    <name type="scientific">Candidatus Afipia apatlaquensis</name>
    <dbReference type="NCBI Taxonomy" id="2712852"/>
    <lineage>
        <taxon>Bacteria</taxon>
        <taxon>Pseudomonadati</taxon>
        <taxon>Pseudomonadota</taxon>
        <taxon>Alphaproteobacteria</taxon>
        <taxon>Hyphomicrobiales</taxon>
        <taxon>Nitrobacteraceae</taxon>
        <taxon>Afipia</taxon>
    </lineage>
</organism>
<accession>A0A7C9RJP8</accession>
<reference evidence="1" key="1">
    <citation type="submission" date="2020-02" db="EMBL/GenBank/DDBJ databases">
        <title>Draft genome sequence of Candidatus Afipia apatlaquensis IBT-C3, a potential strain for decolorization of textile dyes.</title>
        <authorList>
            <person name="Sanchez-Reyes A."/>
            <person name="Breton-Deval L."/>
            <person name="Mangelson H."/>
            <person name="Sanchez-Flores A."/>
        </authorList>
    </citation>
    <scope>NUCLEOTIDE SEQUENCE [LARGE SCALE GENOMIC DNA]</scope>
    <source>
        <strain evidence="1">IBT-C3</strain>
    </source>
</reference>
<name>A0A7C9RJP8_9BRAD</name>
<protein>
    <recommendedName>
        <fullName evidence="3">DUF2190 family protein</fullName>
    </recommendedName>
</protein>
<proteinExistence type="predicted"/>